<keyword evidence="2" id="KW-1185">Reference proteome</keyword>
<organism evidence="1 2">
    <name type="scientific">Pristionchus fissidentatus</name>
    <dbReference type="NCBI Taxonomy" id="1538716"/>
    <lineage>
        <taxon>Eukaryota</taxon>
        <taxon>Metazoa</taxon>
        <taxon>Ecdysozoa</taxon>
        <taxon>Nematoda</taxon>
        <taxon>Chromadorea</taxon>
        <taxon>Rhabditida</taxon>
        <taxon>Rhabditina</taxon>
        <taxon>Diplogasteromorpha</taxon>
        <taxon>Diplogasteroidea</taxon>
        <taxon>Neodiplogasteridae</taxon>
        <taxon>Pristionchus</taxon>
    </lineage>
</organism>
<evidence type="ECO:0000313" key="2">
    <source>
        <dbReference type="Proteomes" id="UP001432322"/>
    </source>
</evidence>
<accession>A0AAV5V182</accession>
<dbReference type="PROSITE" id="PS51885">
    <property type="entry name" value="NEPRILYSIN"/>
    <property type="match status" value="1"/>
</dbReference>
<reference evidence="1" key="1">
    <citation type="submission" date="2023-10" db="EMBL/GenBank/DDBJ databases">
        <title>Genome assembly of Pristionchus species.</title>
        <authorList>
            <person name="Yoshida K."/>
            <person name="Sommer R.J."/>
        </authorList>
    </citation>
    <scope>NUCLEOTIDE SEQUENCE</scope>
    <source>
        <strain evidence="1">RS5133</strain>
    </source>
</reference>
<dbReference type="AlphaFoldDB" id="A0AAV5V182"/>
<name>A0AAV5V182_9BILA</name>
<dbReference type="GO" id="GO:0004222">
    <property type="term" value="F:metalloendopeptidase activity"/>
    <property type="evidence" value="ECO:0007669"/>
    <property type="project" value="InterPro"/>
</dbReference>
<dbReference type="GO" id="GO:0006508">
    <property type="term" value="P:proteolysis"/>
    <property type="evidence" value="ECO:0007669"/>
    <property type="project" value="InterPro"/>
</dbReference>
<dbReference type="SUPFAM" id="SSF55486">
    <property type="entry name" value="Metalloproteases ('zincins'), catalytic domain"/>
    <property type="match status" value="1"/>
</dbReference>
<dbReference type="InterPro" id="IPR024079">
    <property type="entry name" value="MetalloPept_cat_dom_sf"/>
</dbReference>
<dbReference type="InterPro" id="IPR000718">
    <property type="entry name" value="Peptidase_M13"/>
</dbReference>
<dbReference type="Gene3D" id="3.40.390.10">
    <property type="entry name" value="Collagenase (Catalytic Domain)"/>
    <property type="match status" value="1"/>
</dbReference>
<evidence type="ECO:0000313" key="1">
    <source>
        <dbReference type="EMBL" id="GMT12798.1"/>
    </source>
</evidence>
<sequence length="180" mass="20121">TPLPLLIPLTTRGIRIRLDRSFQIEIAESDTYNVLELKFHEHYTARKVRAFLTGNTMLNGFSSSSLVKAVYSPTFHQILITAAHLQPPAISPSFPASFNYGSLAAAIGRNVAFSLGAFGYANNTLRDYLKTLDKEDIDLLTERIQCKTVDVGNWLHELAGISISIRAFDAYQEKKRSRCV</sequence>
<comment type="caution">
    <text evidence="1">The sequence shown here is derived from an EMBL/GenBank/DDBJ whole genome shotgun (WGS) entry which is preliminary data.</text>
</comment>
<proteinExistence type="predicted"/>
<gene>
    <name evidence="1" type="ORF">PFISCL1PPCAC_4095</name>
</gene>
<feature type="non-terminal residue" evidence="1">
    <location>
        <position position="1"/>
    </location>
</feature>
<dbReference type="EMBL" id="BTSY01000002">
    <property type="protein sequence ID" value="GMT12798.1"/>
    <property type="molecule type" value="Genomic_DNA"/>
</dbReference>
<protein>
    <submittedName>
        <fullName evidence="1">Uncharacterized protein</fullName>
    </submittedName>
</protein>
<feature type="non-terminal residue" evidence="1">
    <location>
        <position position="180"/>
    </location>
</feature>
<dbReference type="Proteomes" id="UP001432322">
    <property type="component" value="Unassembled WGS sequence"/>
</dbReference>